<proteinExistence type="predicted"/>
<sequence length="43" mass="4643">MWQGLMGPESFLSVITILAVSISSPTNIFAIPDTTIDVGMEIF</sequence>
<dbReference type="EMBL" id="GBRH01176034">
    <property type="protein sequence ID" value="JAE21862.1"/>
    <property type="molecule type" value="Transcribed_RNA"/>
</dbReference>
<organism evidence="1">
    <name type="scientific">Arundo donax</name>
    <name type="common">Giant reed</name>
    <name type="synonym">Donax arundinaceus</name>
    <dbReference type="NCBI Taxonomy" id="35708"/>
    <lineage>
        <taxon>Eukaryota</taxon>
        <taxon>Viridiplantae</taxon>
        <taxon>Streptophyta</taxon>
        <taxon>Embryophyta</taxon>
        <taxon>Tracheophyta</taxon>
        <taxon>Spermatophyta</taxon>
        <taxon>Magnoliopsida</taxon>
        <taxon>Liliopsida</taxon>
        <taxon>Poales</taxon>
        <taxon>Poaceae</taxon>
        <taxon>PACMAD clade</taxon>
        <taxon>Arundinoideae</taxon>
        <taxon>Arundineae</taxon>
        <taxon>Arundo</taxon>
    </lineage>
</organism>
<accession>A0A0A9GBJ4</accession>
<evidence type="ECO:0000313" key="1">
    <source>
        <dbReference type="EMBL" id="JAE21862.1"/>
    </source>
</evidence>
<name>A0A0A9GBJ4_ARUDO</name>
<dbReference type="AlphaFoldDB" id="A0A0A9GBJ4"/>
<protein>
    <submittedName>
        <fullName evidence="1">Uncharacterized protein</fullName>
    </submittedName>
</protein>
<reference evidence="1" key="1">
    <citation type="submission" date="2014-09" db="EMBL/GenBank/DDBJ databases">
        <authorList>
            <person name="Magalhaes I.L.F."/>
            <person name="Oliveira U."/>
            <person name="Santos F.R."/>
            <person name="Vidigal T.H.D.A."/>
            <person name="Brescovit A.D."/>
            <person name="Santos A.J."/>
        </authorList>
    </citation>
    <scope>NUCLEOTIDE SEQUENCE</scope>
    <source>
        <tissue evidence="1">Shoot tissue taken approximately 20 cm above the soil surface</tissue>
    </source>
</reference>
<reference evidence="1" key="2">
    <citation type="journal article" date="2015" name="Data Brief">
        <title>Shoot transcriptome of the giant reed, Arundo donax.</title>
        <authorList>
            <person name="Barrero R.A."/>
            <person name="Guerrero F.D."/>
            <person name="Moolhuijzen P."/>
            <person name="Goolsby J.A."/>
            <person name="Tidwell J."/>
            <person name="Bellgard S.E."/>
            <person name="Bellgard M.I."/>
        </authorList>
    </citation>
    <scope>NUCLEOTIDE SEQUENCE</scope>
    <source>
        <tissue evidence="1">Shoot tissue taken approximately 20 cm above the soil surface</tissue>
    </source>
</reference>